<dbReference type="InterPro" id="IPR032675">
    <property type="entry name" value="LRR_dom_sf"/>
</dbReference>
<feature type="region of interest" description="Disordered" evidence="1">
    <location>
        <begin position="514"/>
        <end position="629"/>
    </location>
</feature>
<dbReference type="eggNOG" id="ENOG502R0R6">
    <property type="taxonomic scope" value="Eukaryota"/>
</dbReference>
<accession>S7RDY1</accession>
<dbReference type="HOGENOM" id="CLU_434779_0_0_1"/>
<gene>
    <name evidence="2" type="ORF">GLOTRDRAFT_131657</name>
</gene>
<dbReference type="GeneID" id="19302344"/>
<keyword evidence="3" id="KW-1185">Reference proteome</keyword>
<dbReference type="Gene3D" id="3.80.10.10">
    <property type="entry name" value="Ribonuclease Inhibitor"/>
    <property type="match status" value="1"/>
</dbReference>
<feature type="compositionally biased region" description="Basic and acidic residues" evidence="1">
    <location>
        <begin position="602"/>
        <end position="614"/>
    </location>
</feature>
<evidence type="ECO:0000256" key="1">
    <source>
        <dbReference type="SAM" id="MobiDB-lite"/>
    </source>
</evidence>
<feature type="compositionally biased region" description="Acidic residues" evidence="1">
    <location>
        <begin position="514"/>
        <end position="592"/>
    </location>
</feature>
<dbReference type="STRING" id="670483.S7RDY1"/>
<dbReference type="EMBL" id="KB469307">
    <property type="protein sequence ID" value="EPQ52415.1"/>
    <property type="molecule type" value="Genomic_DNA"/>
</dbReference>
<dbReference type="PANTHER" id="PTHR38926">
    <property type="entry name" value="F-BOX DOMAIN CONTAINING PROTEIN, EXPRESSED"/>
    <property type="match status" value="1"/>
</dbReference>
<dbReference type="RefSeq" id="XP_007868734.1">
    <property type="nucleotide sequence ID" value="XM_007870543.1"/>
</dbReference>
<proteinExistence type="predicted"/>
<name>S7RDY1_GLOTA</name>
<organism evidence="2 3">
    <name type="scientific">Gloeophyllum trabeum (strain ATCC 11539 / FP-39264 / Madison 617)</name>
    <name type="common">Brown rot fungus</name>
    <dbReference type="NCBI Taxonomy" id="670483"/>
    <lineage>
        <taxon>Eukaryota</taxon>
        <taxon>Fungi</taxon>
        <taxon>Dikarya</taxon>
        <taxon>Basidiomycota</taxon>
        <taxon>Agaricomycotina</taxon>
        <taxon>Agaricomycetes</taxon>
        <taxon>Gloeophyllales</taxon>
        <taxon>Gloeophyllaceae</taxon>
        <taxon>Gloeophyllum</taxon>
    </lineage>
</organism>
<evidence type="ECO:0000313" key="3">
    <source>
        <dbReference type="Proteomes" id="UP000030669"/>
    </source>
</evidence>
<dbReference type="PANTHER" id="PTHR38926:SF5">
    <property type="entry name" value="F-BOX AND LEUCINE-RICH REPEAT PROTEIN 6"/>
    <property type="match status" value="1"/>
</dbReference>
<dbReference type="SUPFAM" id="SSF52047">
    <property type="entry name" value="RNI-like"/>
    <property type="match status" value="1"/>
</dbReference>
<evidence type="ECO:0008006" key="4">
    <source>
        <dbReference type="Google" id="ProtNLM"/>
    </source>
</evidence>
<dbReference type="KEGG" id="gtr:GLOTRDRAFT_131657"/>
<dbReference type="Proteomes" id="UP000030669">
    <property type="component" value="Unassembled WGS sequence"/>
</dbReference>
<evidence type="ECO:0000313" key="2">
    <source>
        <dbReference type="EMBL" id="EPQ52415.1"/>
    </source>
</evidence>
<reference evidence="2 3" key="1">
    <citation type="journal article" date="2012" name="Science">
        <title>The Paleozoic origin of enzymatic lignin decomposition reconstructed from 31 fungal genomes.</title>
        <authorList>
            <person name="Floudas D."/>
            <person name="Binder M."/>
            <person name="Riley R."/>
            <person name="Barry K."/>
            <person name="Blanchette R.A."/>
            <person name="Henrissat B."/>
            <person name="Martinez A.T."/>
            <person name="Otillar R."/>
            <person name="Spatafora J.W."/>
            <person name="Yadav J.S."/>
            <person name="Aerts A."/>
            <person name="Benoit I."/>
            <person name="Boyd A."/>
            <person name="Carlson A."/>
            <person name="Copeland A."/>
            <person name="Coutinho P.M."/>
            <person name="de Vries R.P."/>
            <person name="Ferreira P."/>
            <person name="Findley K."/>
            <person name="Foster B."/>
            <person name="Gaskell J."/>
            <person name="Glotzer D."/>
            <person name="Gorecki P."/>
            <person name="Heitman J."/>
            <person name="Hesse C."/>
            <person name="Hori C."/>
            <person name="Igarashi K."/>
            <person name="Jurgens J.A."/>
            <person name="Kallen N."/>
            <person name="Kersten P."/>
            <person name="Kohler A."/>
            <person name="Kuees U."/>
            <person name="Kumar T.K.A."/>
            <person name="Kuo A."/>
            <person name="LaButti K."/>
            <person name="Larrondo L.F."/>
            <person name="Lindquist E."/>
            <person name="Ling A."/>
            <person name="Lombard V."/>
            <person name="Lucas S."/>
            <person name="Lundell T."/>
            <person name="Martin R."/>
            <person name="McLaughlin D.J."/>
            <person name="Morgenstern I."/>
            <person name="Morin E."/>
            <person name="Murat C."/>
            <person name="Nagy L.G."/>
            <person name="Nolan M."/>
            <person name="Ohm R.A."/>
            <person name="Patyshakuliyeva A."/>
            <person name="Rokas A."/>
            <person name="Ruiz-Duenas F.J."/>
            <person name="Sabat G."/>
            <person name="Salamov A."/>
            <person name="Samejima M."/>
            <person name="Schmutz J."/>
            <person name="Slot J.C."/>
            <person name="St John F."/>
            <person name="Stenlid J."/>
            <person name="Sun H."/>
            <person name="Sun S."/>
            <person name="Syed K."/>
            <person name="Tsang A."/>
            <person name="Wiebenga A."/>
            <person name="Young D."/>
            <person name="Pisabarro A."/>
            <person name="Eastwood D.C."/>
            <person name="Martin F."/>
            <person name="Cullen D."/>
            <person name="Grigoriev I.V."/>
            <person name="Hibbett D.S."/>
        </authorList>
    </citation>
    <scope>NUCLEOTIDE SEQUENCE [LARGE SCALE GENOMIC DNA]</scope>
    <source>
        <strain evidence="2 3">ATCC 11539</strain>
    </source>
</reference>
<sequence length="629" mass="70687">MFQSIMPRTNFANLSYELISKVVEFGTGDGTDAATGAIVPPSATGLLAATHVCRSWREATVHNATHWRNIWMGSLDSVRTMLARTLRLPVAVAGSLSTEADGRKLAVVMNQISRVRSLTLKATSEALRALDGRKRGDALILESLAIERVDRDERVDLSCFASPKLRHLDVSNFDFDEFRTLLSPSITSLRIAGACVSTTTGEVVQLLHHLPNLESLELKVNLLPTVKEDALVRTTCLEGLRRVDMAIQSVGEAELLAFVSMPHVEFMRLSILCDDDLQEVMELVRRRFEGDGRTEFGGCTFYAPNPTSLHVALTPDVPGPDFPPQVGTYLIFDNFEEWDEYRVVDVLRMKFGPTRTAAWISAVEHLSIRNARAYTEISTRSWTTLFKTTPNITTLHISHRGTSVFPMGLYYQKPVDDLWYRRPLFPRLESLDLEGVWFRCSSRLSEQDQGDFLERLIKPFNRCDTTQHIKEFTIRECINIFQEDLELLQIVSRNVHWDGVEIFKARNDTFEEGVDFDLYDEDDETDGEFEDGGPEEGEVEEGEVEEGEVEEEEPEDEEPEEGELEEGNTDEGVLEDGELEDGEQSLSDDEHNDEISASSGQKADDTHSGARGEDITPPESAAVLKTKEK</sequence>
<protein>
    <recommendedName>
        <fullName evidence="4">F-box domain-containing protein</fullName>
    </recommendedName>
</protein>
<dbReference type="AlphaFoldDB" id="S7RDY1"/>